<comment type="caution">
    <text evidence="3">The sequence shown here is derived from an EMBL/GenBank/DDBJ whole genome shotgun (WGS) entry which is preliminary data.</text>
</comment>
<evidence type="ECO:0000313" key="3">
    <source>
        <dbReference type="EMBL" id="KAK8872515.1"/>
    </source>
</evidence>
<dbReference type="EMBL" id="JAPCWZ010000003">
    <property type="protein sequence ID" value="KAK8872515.1"/>
    <property type="molecule type" value="Genomic_DNA"/>
</dbReference>
<evidence type="ECO:0000256" key="1">
    <source>
        <dbReference type="SAM" id="MobiDB-lite"/>
    </source>
</evidence>
<evidence type="ECO:0000313" key="4">
    <source>
        <dbReference type="Proteomes" id="UP001390339"/>
    </source>
</evidence>
<feature type="region of interest" description="Disordered" evidence="1">
    <location>
        <begin position="102"/>
        <end position="124"/>
    </location>
</feature>
<protein>
    <submittedName>
        <fullName evidence="3">Uncharacterized protein</fullName>
    </submittedName>
</protein>
<accession>A0ABR2J5C9</accession>
<sequence>MDQSIKLGWISFWLLNDFLPSFTLPQDAEHNTDHGSPPLLHPTLTPLAIFCVPSRCLQPSISQTFPTFASRSHKDDTWKLHDPSGAYVLFYARCLDTDLGTDSAGDATYPEVPSNDEQEQQQRQDFEEAFQQFNPEGAKR</sequence>
<keyword evidence="2" id="KW-0732">Signal</keyword>
<name>A0ABR2J5C9_9PEZI</name>
<keyword evidence="4" id="KW-1185">Reference proteome</keyword>
<evidence type="ECO:0000256" key="2">
    <source>
        <dbReference type="SAM" id="SignalP"/>
    </source>
</evidence>
<dbReference type="Proteomes" id="UP001390339">
    <property type="component" value="Unassembled WGS sequence"/>
</dbReference>
<feature type="chain" id="PRO_5045987662" evidence="2">
    <location>
        <begin position="26"/>
        <end position="140"/>
    </location>
</feature>
<proteinExistence type="predicted"/>
<feature type="signal peptide" evidence="2">
    <location>
        <begin position="1"/>
        <end position="25"/>
    </location>
</feature>
<reference evidence="3 4" key="1">
    <citation type="journal article" date="2024" name="IMA Fungus">
        <title>Apiospora arundinis, a panoply of carbohydrate-active enzymes and secondary metabolites.</title>
        <authorList>
            <person name="Sorensen T."/>
            <person name="Petersen C."/>
            <person name="Muurmann A.T."/>
            <person name="Christiansen J.V."/>
            <person name="Brundto M.L."/>
            <person name="Overgaard C.K."/>
            <person name="Boysen A.T."/>
            <person name="Wollenberg R.D."/>
            <person name="Larsen T.O."/>
            <person name="Sorensen J.L."/>
            <person name="Nielsen K.L."/>
            <person name="Sondergaard T.E."/>
        </authorList>
    </citation>
    <scope>NUCLEOTIDE SEQUENCE [LARGE SCALE GENOMIC DNA]</scope>
    <source>
        <strain evidence="3 4">AAU 773</strain>
    </source>
</reference>
<organism evidence="3 4">
    <name type="scientific">Apiospora arundinis</name>
    <dbReference type="NCBI Taxonomy" id="335852"/>
    <lineage>
        <taxon>Eukaryota</taxon>
        <taxon>Fungi</taxon>
        <taxon>Dikarya</taxon>
        <taxon>Ascomycota</taxon>
        <taxon>Pezizomycotina</taxon>
        <taxon>Sordariomycetes</taxon>
        <taxon>Xylariomycetidae</taxon>
        <taxon>Amphisphaeriales</taxon>
        <taxon>Apiosporaceae</taxon>
        <taxon>Apiospora</taxon>
    </lineage>
</organism>
<gene>
    <name evidence="3" type="ORF">PGQ11_003029</name>
</gene>